<name>A0ABT9VK86_9BACI</name>
<feature type="binding site" evidence="7">
    <location>
        <position position="80"/>
    </location>
    <ligand>
        <name>substrate</name>
    </ligand>
</feature>
<dbReference type="EMBL" id="JAUSTR010000001">
    <property type="protein sequence ID" value="MDQ0161380.1"/>
    <property type="molecule type" value="Genomic_DNA"/>
</dbReference>
<evidence type="ECO:0000256" key="2">
    <source>
        <dbReference type="ARBA" id="ARBA00004902"/>
    </source>
</evidence>
<dbReference type="NCBIfam" id="NF003805">
    <property type="entry name" value="PRK05395.1-2"/>
    <property type="match status" value="1"/>
</dbReference>
<feature type="site" description="Transition state stabilizer" evidence="7">
    <location>
        <position position="18"/>
    </location>
</feature>
<dbReference type="PANTHER" id="PTHR21272">
    <property type="entry name" value="CATABOLIC 3-DEHYDROQUINASE"/>
    <property type="match status" value="1"/>
</dbReference>
<dbReference type="HAMAP" id="MF_00169">
    <property type="entry name" value="AroQ"/>
    <property type="match status" value="1"/>
</dbReference>
<dbReference type="Gene3D" id="3.40.50.9100">
    <property type="entry name" value="Dehydroquinase, class II"/>
    <property type="match status" value="1"/>
</dbReference>
<comment type="function">
    <text evidence="7">Catalyzes a trans-dehydration via an enolate intermediate.</text>
</comment>
<comment type="catalytic activity">
    <reaction evidence="1 7">
        <text>3-dehydroquinate = 3-dehydroshikimate + H2O</text>
        <dbReference type="Rhea" id="RHEA:21096"/>
        <dbReference type="ChEBI" id="CHEBI:15377"/>
        <dbReference type="ChEBI" id="CHEBI:16630"/>
        <dbReference type="ChEBI" id="CHEBI:32364"/>
        <dbReference type="EC" id="4.2.1.10"/>
    </reaction>
</comment>
<accession>A0ABT9VK86</accession>
<evidence type="ECO:0000256" key="4">
    <source>
        <dbReference type="ARBA" id="ARBA00011193"/>
    </source>
</evidence>
<comment type="pathway">
    <text evidence="2 7">Metabolic intermediate biosynthesis; chorismate biosynthesis; chorismate from D-erythrose 4-phosphate and phosphoenolpyruvate: step 3/7.</text>
</comment>
<dbReference type="NCBIfam" id="TIGR01088">
    <property type="entry name" value="aroQ"/>
    <property type="match status" value="1"/>
</dbReference>
<evidence type="ECO:0000313" key="8">
    <source>
        <dbReference type="EMBL" id="MDQ0161380.1"/>
    </source>
</evidence>
<dbReference type="InterPro" id="IPR036441">
    <property type="entry name" value="DHquinase_II_sf"/>
</dbReference>
<evidence type="ECO:0000313" key="9">
    <source>
        <dbReference type="Proteomes" id="UP001225646"/>
    </source>
</evidence>
<evidence type="ECO:0000256" key="6">
    <source>
        <dbReference type="ARBA" id="ARBA00023239"/>
    </source>
</evidence>
<evidence type="ECO:0000256" key="3">
    <source>
        <dbReference type="ARBA" id="ARBA00011037"/>
    </source>
</evidence>
<dbReference type="CDD" id="cd00466">
    <property type="entry name" value="DHQase_II"/>
    <property type="match status" value="1"/>
</dbReference>
<gene>
    <name evidence="7" type="primary">aroQ</name>
    <name evidence="8" type="ORF">J2S06_000450</name>
</gene>
<comment type="caution">
    <text evidence="8">The sequence shown here is derived from an EMBL/GenBank/DDBJ whole genome shotgun (WGS) entry which is preliminary data.</text>
</comment>
<dbReference type="Proteomes" id="UP001225646">
    <property type="component" value="Unassembled WGS sequence"/>
</dbReference>
<dbReference type="NCBIfam" id="NF003806">
    <property type="entry name" value="PRK05395.1-3"/>
    <property type="match status" value="1"/>
</dbReference>
<comment type="subunit">
    <text evidence="4 7">Homododecamer.</text>
</comment>
<reference evidence="8 9" key="1">
    <citation type="submission" date="2023-07" db="EMBL/GenBank/DDBJ databases">
        <title>Genomic Encyclopedia of Type Strains, Phase IV (KMG-IV): sequencing the most valuable type-strain genomes for metagenomic binning, comparative biology and taxonomic classification.</title>
        <authorList>
            <person name="Goeker M."/>
        </authorList>
    </citation>
    <scope>NUCLEOTIDE SEQUENCE [LARGE SCALE GENOMIC DNA]</scope>
    <source>
        <strain evidence="8 9">DSM 19092</strain>
    </source>
</reference>
<keyword evidence="6 7" id="KW-0456">Lyase</keyword>
<evidence type="ECO:0000256" key="7">
    <source>
        <dbReference type="HAMAP-Rule" id="MF_00169"/>
    </source>
</evidence>
<dbReference type="PIRSF" id="PIRSF001399">
    <property type="entry name" value="DHquinase_II"/>
    <property type="match status" value="1"/>
</dbReference>
<dbReference type="PROSITE" id="PS01029">
    <property type="entry name" value="DEHYDROQUINASE_II"/>
    <property type="match status" value="1"/>
</dbReference>
<keyword evidence="9" id="KW-1185">Reference proteome</keyword>
<dbReference type="InterPro" id="IPR001874">
    <property type="entry name" value="DHquinase_II"/>
</dbReference>
<dbReference type="NCBIfam" id="NF003807">
    <property type="entry name" value="PRK05395.1-4"/>
    <property type="match status" value="1"/>
</dbReference>
<feature type="active site" description="Proton acceptor" evidence="7">
    <location>
        <position position="23"/>
    </location>
</feature>
<keyword evidence="7" id="KW-0028">Amino-acid biosynthesis</keyword>
<dbReference type="RefSeq" id="WP_044896373.1">
    <property type="nucleotide sequence ID" value="NZ_JAUSTR010000001.1"/>
</dbReference>
<comment type="similarity">
    <text evidence="3 7">Belongs to the type-II 3-dehydroquinase family.</text>
</comment>
<evidence type="ECO:0000256" key="1">
    <source>
        <dbReference type="ARBA" id="ARBA00001864"/>
    </source>
</evidence>
<feature type="binding site" evidence="7">
    <location>
        <begin position="101"/>
        <end position="102"/>
    </location>
    <ligand>
        <name>substrate</name>
    </ligand>
</feature>
<feature type="active site" description="Proton donor" evidence="7">
    <location>
        <position position="100"/>
    </location>
</feature>
<dbReference type="SUPFAM" id="SSF52304">
    <property type="entry name" value="Type II 3-dehydroquinate dehydratase"/>
    <property type="match status" value="1"/>
</dbReference>
<dbReference type="PANTHER" id="PTHR21272:SF3">
    <property type="entry name" value="CATABOLIC 3-DEHYDROQUINASE"/>
    <property type="match status" value="1"/>
</dbReference>
<dbReference type="Pfam" id="PF01220">
    <property type="entry name" value="DHquinase_II"/>
    <property type="match status" value="1"/>
</dbReference>
<feature type="binding site" evidence="7">
    <location>
        <position position="74"/>
    </location>
    <ligand>
        <name>substrate</name>
    </ligand>
</feature>
<dbReference type="EC" id="4.2.1.10" evidence="5 7"/>
<organism evidence="8 9">
    <name type="scientific">Aeribacillus alveayuensis</name>
    <dbReference type="NCBI Taxonomy" id="279215"/>
    <lineage>
        <taxon>Bacteria</taxon>
        <taxon>Bacillati</taxon>
        <taxon>Bacillota</taxon>
        <taxon>Bacilli</taxon>
        <taxon>Bacillales</taxon>
        <taxon>Bacillaceae</taxon>
        <taxon>Aeribacillus</taxon>
    </lineage>
</organism>
<keyword evidence="7" id="KW-0057">Aromatic amino acid biosynthesis</keyword>
<sequence>MVKILVLNGPNLNRLGVREPAVYGKKTLKDLEEDLCQFSKNEKVQFSFFQSNHEGDVIDAIHDAEERFDGIILNPGAFTHYSYAIRDAISSVSIPVVEVHISNVHNRESFRHHSVTAPATIGQIVGFGFYGYQLAAQALIHHIRGNEGEITEN</sequence>
<dbReference type="GO" id="GO:0003855">
    <property type="term" value="F:3-dehydroquinate dehydratase activity"/>
    <property type="evidence" value="ECO:0007669"/>
    <property type="project" value="UniProtKB-EC"/>
</dbReference>
<dbReference type="InterPro" id="IPR018509">
    <property type="entry name" value="DHquinase_II_CS"/>
</dbReference>
<proteinExistence type="inferred from homology"/>
<evidence type="ECO:0000256" key="5">
    <source>
        <dbReference type="ARBA" id="ARBA00012060"/>
    </source>
</evidence>
<feature type="binding site" evidence="7">
    <location>
        <position position="87"/>
    </location>
    <ligand>
        <name>substrate</name>
    </ligand>
</feature>
<protein>
    <recommendedName>
        <fullName evidence="5 7">3-dehydroquinate dehydratase</fullName>
        <shortName evidence="7">3-dehydroquinase</shortName>
        <ecNumber evidence="5 7">4.2.1.10</ecNumber>
    </recommendedName>
    <alternativeName>
        <fullName evidence="7">Type II DHQase</fullName>
    </alternativeName>
</protein>
<feature type="binding site" evidence="7">
    <location>
        <position position="111"/>
    </location>
    <ligand>
        <name>substrate</name>
    </ligand>
</feature>